<dbReference type="InterPro" id="IPR004821">
    <property type="entry name" value="Cyt_trans-like"/>
</dbReference>
<feature type="domain" description="Cytidyltransferase-like" evidence="2">
    <location>
        <begin position="12"/>
        <end position="95"/>
    </location>
</feature>
<evidence type="ECO:0000313" key="4">
    <source>
        <dbReference type="Ensembl" id="ENSPPYP00000032172.1"/>
    </source>
</evidence>
<evidence type="ECO:0000313" key="5">
    <source>
        <dbReference type="Proteomes" id="UP000001595"/>
    </source>
</evidence>
<evidence type="ECO:0000259" key="2">
    <source>
        <dbReference type="Pfam" id="PF01467"/>
    </source>
</evidence>
<feature type="region of interest" description="Disordered" evidence="1">
    <location>
        <begin position="107"/>
        <end position="148"/>
    </location>
</feature>
<reference evidence="4 5" key="1">
    <citation type="submission" date="2008-02" db="EMBL/GenBank/DDBJ databases">
        <title>A 6x draft sequence assembly of the Pongo pygmaeus abelii genome.</title>
        <authorList>
            <person name="Wilson R.K."/>
            <person name="Mardis E."/>
        </authorList>
    </citation>
    <scope>NUCLEOTIDE SEQUENCE [LARGE SCALE GENOMIC DNA]</scope>
</reference>
<dbReference type="CTD" id="64802"/>
<dbReference type="GO" id="GO:0000309">
    <property type="term" value="F:nicotinamide-nucleotide adenylyltransferase activity"/>
    <property type="evidence" value="ECO:0007669"/>
    <property type="project" value="TreeGrafter"/>
</dbReference>
<dbReference type="GeneTree" id="ENSGT00950000183179"/>
<dbReference type="AlphaFoldDB" id="A0A2J8USC4"/>
<accession>A0A8I5TGW6</accession>
<dbReference type="InterPro" id="IPR014729">
    <property type="entry name" value="Rossmann-like_a/b/a_fold"/>
</dbReference>
<accession>A0A2J8USC4</accession>
<dbReference type="PANTHER" id="PTHR12039">
    <property type="entry name" value="NICOTINAMIDE MONONUCLEOTIDE ADENYLYLTRANSFERASE"/>
    <property type="match status" value="1"/>
</dbReference>
<dbReference type="FunFam" id="3.40.50.620:FF:000311">
    <property type="entry name" value="Nicotinamide nucleotide adenylyltransferase 1"/>
    <property type="match status" value="1"/>
</dbReference>
<dbReference type="GeneID" id="100434074"/>
<dbReference type="GO" id="GO:0009435">
    <property type="term" value="P:NAD+ biosynthetic process"/>
    <property type="evidence" value="ECO:0007669"/>
    <property type="project" value="TreeGrafter"/>
</dbReference>
<protein>
    <submittedName>
        <fullName evidence="3">NMNAT1 isoform 1</fullName>
    </submittedName>
    <submittedName>
        <fullName evidence="4">Nicotinamide nucleotide adenylyltransferase 1</fullName>
    </submittedName>
</protein>
<reference evidence="3" key="2">
    <citation type="submission" date="2017-12" db="EMBL/GenBank/DDBJ databases">
        <title>High-resolution comparative analysis of great ape genomes.</title>
        <authorList>
            <person name="Pollen A."/>
            <person name="Hastie A."/>
            <person name="Hormozdiari F."/>
            <person name="Dougherty M."/>
            <person name="Liu R."/>
            <person name="Chaisson M."/>
            <person name="Hoppe E."/>
            <person name="Hill C."/>
            <person name="Pang A."/>
            <person name="Hillier L."/>
            <person name="Baker C."/>
            <person name="Armstrong J."/>
            <person name="Shendure J."/>
            <person name="Paten B."/>
            <person name="Wilson R."/>
            <person name="Chao H."/>
            <person name="Schneider V."/>
            <person name="Ventura M."/>
            <person name="Kronenberg Z."/>
            <person name="Murali S."/>
            <person name="Gordon D."/>
            <person name="Cantsilieris S."/>
            <person name="Munson K."/>
            <person name="Nelson B."/>
            <person name="Raja A."/>
            <person name="Underwood J."/>
            <person name="Diekhans M."/>
            <person name="Fiddes I."/>
            <person name="Haussler D."/>
            <person name="Eichler E."/>
        </authorList>
    </citation>
    <scope>NUCLEOTIDE SEQUENCE [LARGE SCALE GENOMIC DNA]</scope>
    <source>
        <strain evidence="3">Susie</strain>
    </source>
</reference>
<keyword evidence="5" id="KW-1185">Reference proteome</keyword>
<dbReference type="PANTHER" id="PTHR12039:SF21">
    <property type="entry name" value="NICOTINAMIDE_NICOTINIC ACID MONONUCLEOTIDE ADENYLYLTRANSFERASE 1"/>
    <property type="match status" value="1"/>
</dbReference>
<sequence>MENSEKTEVVLLACGSFNPITNMHLRLFELAKDYMNGTGRYTVVKGIISPVGDAYKKKGLIPAYHRVIMAELATKNSKWVEVDTWESLQKEWKETLKVLRHHQEKLEASNCDHQQNSPALERPGRKRKWTEKQDSSQKKSLEPKTKDGVLRCLPGWSAVA</sequence>
<dbReference type="Gene3D" id="3.40.50.620">
    <property type="entry name" value="HUPs"/>
    <property type="match status" value="1"/>
</dbReference>
<dbReference type="SUPFAM" id="SSF52374">
    <property type="entry name" value="Nucleotidylyl transferase"/>
    <property type="match status" value="1"/>
</dbReference>
<feature type="compositionally biased region" description="Basic and acidic residues" evidence="1">
    <location>
        <begin position="130"/>
        <end position="148"/>
    </location>
</feature>
<gene>
    <name evidence="4" type="primary">NMNAT1</name>
    <name evidence="3" type="ORF">CR201_G0025762</name>
</gene>
<proteinExistence type="predicted"/>
<dbReference type="InterPro" id="IPR051182">
    <property type="entry name" value="Euk_NMN_adenylyltrnsfrase"/>
</dbReference>
<organism evidence="3">
    <name type="scientific">Pongo abelii</name>
    <name type="common">Sumatran orangutan</name>
    <name type="synonym">Pongo pygmaeus abelii</name>
    <dbReference type="NCBI Taxonomy" id="9601"/>
    <lineage>
        <taxon>Eukaryota</taxon>
        <taxon>Metazoa</taxon>
        <taxon>Chordata</taxon>
        <taxon>Craniata</taxon>
        <taxon>Vertebrata</taxon>
        <taxon>Euteleostomi</taxon>
        <taxon>Mammalia</taxon>
        <taxon>Eutheria</taxon>
        <taxon>Euarchontoglires</taxon>
        <taxon>Primates</taxon>
        <taxon>Haplorrhini</taxon>
        <taxon>Catarrhini</taxon>
        <taxon>Hominidae</taxon>
        <taxon>Pongo</taxon>
    </lineage>
</organism>
<dbReference type="Ensembl" id="ENSPPYT00000034909.1">
    <property type="protein sequence ID" value="ENSPPYP00000032172.1"/>
    <property type="gene ID" value="ENSPPYG00000033515.1"/>
</dbReference>
<evidence type="ECO:0000256" key="1">
    <source>
        <dbReference type="SAM" id="MobiDB-lite"/>
    </source>
</evidence>
<dbReference type="GO" id="GO:0004515">
    <property type="term" value="F:nicotinate-nucleotide adenylyltransferase activity"/>
    <property type="evidence" value="ECO:0007669"/>
    <property type="project" value="TreeGrafter"/>
</dbReference>
<evidence type="ECO:0000313" key="3">
    <source>
        <dbReference type="EMBL" id="PNJ48164.1"/>
    </source>
</evidence>
<dbReference type="Proteomes" id="UP000001595">
    <property type="component" value="Chromosome 1"/>
</dbReference>
<dbReference type="GO" id="GO:0005634">
    <property type="term" value="C:nucleus"/>
    <property type="evidence" value="ECO:0007669"/>
    <property type="project" value="TreeGrafter"/>
</dbReference>
<name>A0A2J8USC4_PONAB</name>
<dbReference type="RefSeq" id="XP_063571311.1">
    <property type="nucleotide sequence ID" value="XM_063715241.1"/>
</dbReference>
<dbReference type="EMBL" id="NDHI03003447">
    <property type="protein sequence ID" value="PNJ48164.1"/>
    <property type="molecule type" value="Genomic_DNA"/>
</dbReference>
<dbReference type="Pfam" id="PF01467">
    <property type="entry name" value="CTP_transf_like"/>
    <property type="match status" value="1"/>
</dbReference>
<reference evidence="4" key="3">
    <citation type="submission" date="2025-05" db="UniProtKB">
        <authorList>
            <consortium name="Ensembl"/>
        </authorList>
    </citation>
    <scope>IDENTIFICATION</scope>
</reference>